<keyword evidence="4" id="KW-0143">Chaperone</keyword>
<keyword evidence="5" id="KW-0282">Flagellum</keyword>
<gene>
    <name evidence="4" type="primary">fliW</name>
    <name evidence="5" type="ORF">SAMN04488072_10355</name>
</gene>
<keyword evidence="6" id="KW-1185">Reference proteome</keyword>
<dbReference type="PANTHER" id="PTHR39190">
    <property type="entry name" value="FLAGELLAR ASSEMBLY FACTOR FLIW"/>
    <property type="match status" value="1"/>
</dbReference>
<dbReference type="NCBIfam" id="NF009793">
    <property type="entry name" value="PRK13285.1-1"/>
    <property type="match status" value="1"/>
</dbReference>
<dbReference type="Gene3D" id="2.30.290.10">
    <property type="entry name" value="BH3618-like"/>
    <property type="match status" value="1"/>
</dbReference>
<evidence type="ECO:0000256" key="1">
    <source>
        <dbReference type="ARBA" id="ARBA00022490"/>
    </source>
</evidence>
<accession>A0A1I0WHP1</accession>
<dbReference type="GO" id="GO:0006417">
    <property type="term" value="P:regulation of translation"/>
    <property type="evidence" value="ECO:0007669"/>
    <property type="project" value="UniProtKB-KW"/>
</dbReference>
<comment type="subcellular location">
    <subcellularLocation>
        <location evidence="4">Cytoplasm</location>
    </subcellularLocation>
</comment>
<dbReference type="GO" id="GO:0044780">
    <property type="term" value="P:bacterial-type flagellum assembly"/>
    <property type="evidence" value="ECO:0007669"/>
    <property type="project" value="UniProtKB-UniRule"/>
</dbReference>
<dbReference type="EMBL" id="FOJW01000003">
    <property type="protein sequence ID" value="SFA88262.1"/>
    <property type="molecule type" value="Genomic_DNA"/>
</dbReference>
<keyword evidence="2 4" id="KW-1005">Bacterial flagellum biogenesis</keyword>
<dbReference type="SUPFAM" id="SSF141457">
    <property type="entry name" value="BH3618-like"/>
    <property type="match status" value="1"/>
</dbReference>
<sequence length="149" mass="16732">MRLQTKYLGEMDVDQDKILQFSSGLPGFTHEKQFVLLDMPGNPFFQVLQSAQTPEIAFIVVNPYHFYQDYVIDLDDNLIESLDINHGKDVIVLAIVTVKKPFDTSTLNLKAPIIVNLQNQQGKQYILKTDVYPSKAAIASTVSTQAKGE</sequence>
<comment type="function">
    <text evidence="4">Acts as an anti-CsrA protein, binds CsrA and prevents it from repressing translation of its target genes, one of which is flagellin. Binds to flagellin and participates in the assembly of the flagellum.</text>
</comment>
<keyword evidence="5" id="KW-0969">Cilium</keyword>
<comment type="similarity">
    <text evidence="4">Belongs to the FliW family.</text>
</comment>
<protein>
    <recommendedName>
        <fullName evidence="4">Flagellar assembly factor FliW</fullName>
    </recommendedName>
</protein>
<name>A0A1I0WHP1_9BACI</name>
<keyword evidence="3 4" id="KW-0810">Translation regulation</keyword>
<dbReference type="STRING" id="237679.SAMN04488072_10355"/>
<evidence type="ECO:0000256" key="3">
    <source>
        <dbReference type="ARBA" id="ARBA00022845"/>
    </source>
</evidence>
<dbReference type="RefSeq" id="WP_090234343.1">
    <property type="nucleotide sequence ID" value="NZ_FOJW01000003.1"/>
</dbReference>
<dbReference type="PANTHER" id="PTHR39190:SF1">
    <property type="entry name" value="FLAGELLAR ASSEMBLY FACTOR FLIW"/>
    <property type="match status" value="1"/>
</dbReference>
<dbReference type="AlphaFoldDB" id="A0A1I0WHP1"/>
<reference evidence="5 6" key="1">
    <citation type="submission" date="2016-10" db="EMBL/GenBank/DDBJ databases">
        <authorList>
            <person name="de Groot N.N."/>
        </authorList>
    </citation>
    <scope>NUCLEOTIDE SEQUENCE [LARGE SCALE GENOMIC DNA]</scope>
    <source>
        <strain evidence="5 6">CGMCC 1.3702</strain>
    </source>
</reference>
<dbReference type="GO" id="GO:0005737">
    <property type="term" value="C:cytoplasm"/>
    <property type="evidence" value="ECO:0007669"/>
    <property type="project" value="UniProtKB-SubCell"/>
</dbReference>
<proteinExistence type="inferred from homology"/>
<dbReference type="OrthoDB" id="9801235at2"/>
<evidence type="ECO:0000313" key="5">
    <source>
        <dbReference type="EMBL" id="SFA88262.1"/>
    </source>
</evidence>
<dbReference type="InterPro" id="IPR024046">
    <property type="entry name" value="Flagellar_assmbl_FliW_dom_sf"/>
</dbReference>
<evidence type="ECO:0000256" key="2">
    <source>
        <dbReference type="ARBA" id="ARBA00022795"/>
    </source>
</evidence>
<evidence type="ECO:0000313" key="6">
    <source>
        <dbReference type="Proteomes" id="UP000198642"/>
    </source>
</evidence>
<keyword evidence="5" id="KW-0966">Cell projection</keyword>
<dbReference type="HAMAP" id="MF_01185">
    <property type="entry name" value="FliW"/>
    <property type="match status" value="1"/>
</dbReference>
<keyword evidence="1 4" id="KW-0963">Cytoplasm</keyword>
<dbReference type="Proteomes" id="UP000198642">
    <property type="component" value="Unassembled WGS sequence"/>
</dbReference>
<comment type="subunit">
    <text evidence="4">Interacts with translational regulator CsrA and flagellin(s).</text>
</comment>
<dbReference type="Pfam" id="PF02623">
    <property type="entry name" value="FliW"/>
    <property type="match status" value="1"/>
</dbReference>
<dbReference type="InterPro" id="IPR003775">
    <property type="entry name" value="Flagellar_assembly_factor_FliW"/>
</dbReference>
<organism evidence="5 6">
    <name type="scientific">Lentibacillus halodurans</name>
    <dbReference type="NCBI Taxonomy" id="237679"/>
    <lineage>
        <taxon>Bacteria</taxon>
        <taxon>Bacillati</taxon>
        <taxon>Bacillota</taxon>
        <taxon>Bacilli</taxon>
        <taxon>Bacillales</taxon>
        <taxon>Bacillaceae</taxon>
        <taxon>Lentibacillus</taxon>
    </lineage>
</organism>
<evidence type="ECO:0000256" key="4">
    <source>
        <dbReference type="HAMAP-Rule" id="MF_01185"/>
    </source>
</evidence>